<sequence length="151" mass="16857">MEELVLKALTIILLTMLKFIFGPTLGYAGGFSLLSTILITIVGMMCSVLLFTFLGKILREKVLVKLFGSRKKFTKRNRRFVAIWKKYGLPGVAFLTPLLLTPIGGTLLLASFGSSKREIVISMFLSAVFWSSFFSILIYTLGPEVMSIFSR</sequence>
<comment type="caution">
    <text evidence="2">The sequence shown here is derived from an EMBL/GenBank/DDBJ whole genome shotgun (WGS) entry which is preliminary data.</text>
</comment>
<keyword evidence="3" id="KW-1185">Reference proteome</keyword>
<feature type="transmembrane region" description="Helical" evidence="1">
    <location>
        <begin position="87"/>
        <end position="113"/>
    </location>
</feature>
<feature type="transmembrane region" description="Helical" evidence="1">
    <location>
        <begin position="5"/>
        <end position="25"/>
    </location>
</feature>
<proteinExistence type="predicted"/>
<protein>
    <recommendedName>
        <fullName evidence="4">Small multi-drug export protein</fullName>
    </recommendedName>
</protein>
<evidence type="ECO:0000313" key="3">
    <source>
        <dbReference type="Proteomes" id="UP000614216"/>
    </source>
</evidence>
<evidence type="ECO:0000313" key="2">
    <source>
        <dbReference type="EMBL" id="MBL6446814.1"/>
    </source>
</evidence>
<dbReference type="AlphaFoldDB" id="A0A937FVN6"/>
<accession>A0A937FVN6</accession>
<evidence type="ECO:0000256" key="1">
    <source>
        <dbReference type="SAM" id="Phobius"/>
    </source>
</evidence>
<reference evidence="2" key="1">
    <citation type="submission" date="2021-01" db="EMBL/GenBank/DDBJ databases">
        <title>Fulvivirga kasyanovii gen. nov., sp nov., a novel member of the phylum Bacteroidetes isolated from seawater in a mussel farm.</title>
        <authorList>
            <person name="Zhao L.-H."/>
            <person name="Wang Z.-J."/>
        </authorList>
    </citation>
    <scope>NUCLEOTIDE SEQUENCE</scope>
    <source>
        <strain evidence="2">29W222</strain>
    </source>
</reference>
<evidence type="ECO:0008006" key="4">
    <source>
        <dbReference type="Google" id="ProtNLM"/>
    </source>
</evidence>
<keyword evidence="1" id="KW-0472">Membrane</keyword>
<gene>
    <name evidence="2" type="ORF">JMN32_10860</name>
</gene>
<keyword evidence="1" id="KW-0812">Transmembrane</keyword>
<keyword evidence="1" id="KW-1133">Transmembrane helix</keyword>
<feature type="transmembrane region" description="Helical" evidence="1">
    <location>
        <begin position="31"/>
        <end position="55"/>
    </location>
</feature>
<dbReference type="EMBL" id="JAEUGD010000042">
    <property type="protein sequence ID" value="MBL6446814.1"/>
    <property type="molecule type" value="Genomic_DNA"/>
</dbReference>
<dbReference type="Proteomes" id="UP000614216">
    <property type="component" value="Unassembled WGS sequence"/>
</dbReference>
<name>A0A937FVN6_9BACT</name>
<organism evidence="2 3">
    <name type="scientific">Fulvivirga marina</name>
    <dbReference type="NCBI Taxonomy" id="2494733"/>
    <lineage>
        <taxon>Bacteria</taxon>
        <taxon>Pseudomonadati</taxon>
        <taxon>Bacteroidota</taxon>
        <taxon>Cytophagia</taxon>
        <taxon>Cytophagales</taxon>
        <taxon>Fulvivirgaceae</taxon>
        <taxon>Fulvivirga</taxon>
    </lineage>
</organism>
<feature type="transmembrane region" description="Helical" evidence="1">
    <location>
        <begin position="119"/>
        <end position="141"/>
    </location>
</feature>